<keyword evidence="5" id="KW-1015">Disulfide bond</keyword>
<dbReference type="SUPFAM" id="SSF52833">
    <property type="entry name" value="Thioredoxin-like"/>
    <property type="match status" value="1"/>
</dbReference>
<dbReference type="RefSeq" id="WP_121975938.1">
    <property type="nucleotide sequence ID" value="NZ_OOGT01000346.1"/>
</dbReference>
<evidence type="ECO:0000313" key="10">
    <source>
        <dbReference type="EMBL" id="SPL72560.1"/>
    </source>
</evidence>
<dbReference type="InParanoid" id="A0A2U3N4E8"/>
<keyword evidence="6 7" id="KW-0676">Redox-active center</keyword>
<dbReference type="InterPro" id="IPR051470">
    <property type="entry name" value="Thiol:disulfide_interchange"/>
</dbReference>
<evidence type="ECO:0000259" key="8">
    <source>
        <dbReference type="Pfam" id="PF10411"/>
    </source>
</evidence>
<dbReference type="InterPro" id="IPR012336">
    <property type="entry name" value="Thioredoxin-like_fold"/>
</dbReference>
<comment type="similarity">
    <text evidence="2 7">Belongs to the thioredoxin family. DsbC subfamily.</text>
</comment>
<evidence type="ECO:0000256" key="7">
    <source>
        <dbReference type="RuleBase" id="RU364038"/>
    </source>
</evidence>
<keyword evidence="3 7" id="KW-0732">Signal</keyword>
<dbReference type="Pfam" id="PF10411">
    <property type="entry name" value="DsbC_N"/>
    <property type="match status" value="1"/>
</dbReference>
<protein>
    <recommendedName>
        <fullName evidence="7">Thiol:disulfide interchange protein</fullName>
    </recommendedName>
</protein>
<evidence type="ECO:0000256" key="1">
    <source>
        <dbReference type="ARBA" id="ARBA00004418"/>
    </source>
</evidence>
<evidence type="ECO:0000313" key="11">
    <source>
        <dbReference type="Proteomes" id="UP000245974"/>
    </source>
</evidence>
<reference evidence="11" key="1">
    <citation type="submission" date="2018-03" db="EMBL/GenBank/DDBJ databases">
        <authorList>
            <person name="Blom J."/>
        </authorList>
    </citation>
    <scope>NUCLEOTIDE SEQUENCE [LARGE SCALE GENOMIC DNA]</scope>
    <source>
        <strain evidence="11">KPC-SM-21</strain>
    </source>
</reference>
<feature type="signal peptide" evidence="7">
    <location>
        <begin position="1"/>
        <end position="20"/>
    </location>
</feature>
<gene>
    <name evidence="10" type="primary">dsbC_3</name>
    <name evidence="10" type="ORF">KPC_3738</name>
</gene>
<dbReference type="InterPro" id="IPR009094">
    <property type="entry name" value="DiS-bond_isomerase_DsbC/G_N_sf"/>
</dbReference>
<feature type="chain" id="PRO_5015369382" description="Thiol:disulfide interchange protein" evidence="7">
    <location>
        <begin position="21"/>
        <end position="235"/>
    </location>
</feature>
<dbReference type="InterPro" id="IPR036249">
    <property type="entry name" value="Thioredoxin-like_sf"/>
</dbReference>
<dbReference type="Proteomes" id="UP000245974">
    <property type="component" value="Unassembled WGS sequence"/>
</dbReference>
<evidence type="ECO:0000256" key="2">
    <source>
        <dbReference type="ARBA" id="ARBA00009813"/>
    </source>
</evidence>
<dbReference type="PANTHER" id="PTHR35272:SF3">
    <property type="entry name" value="THIOL:DISULFIDE INTERCHANGE PROTEIN DSBC"/>
    <property type="match status" value="1"/>
</dbReference>
<accession>A0A2U3N4E8</accession>
<dbReference type="InterPro" id="IPR033954">
    <property type="entry name" value="DiS-bond_Isoase_DsbC/G"/>
</dbReference>
<dbReference type="GO" id="GO:0042597">
    <property type="term" value="C:periplasmic space"/>
    <property type="evidence" value="ECO:0007669"/>
    <property type="project" value="UniProtKB-SubCell"/>
</dbReference>
<dbReference type="Pfam" id="PF13098">
    <property type="entry name" value="Thioredoxin_2"/>
    <property type="match status" value="1"/>
</dbReference>
<name>A0A2U3N4E8_9GAMM</name>
<dbReference type="InterPro" id="IPR018950">
    <property type="entry name" value="DiS-bond_isomerase_DsbC/G_N"/>
</dbReference>
<dbReference type="CDD" id="cd03020">
    <property type="entry name" value="DsbA_DsbC_DsbG"/>
    <property type="match status" value="1"/>
</dbReference>
<organism evidence="10 11">
    <name type="scientific">Acinetobacter stercoris</name>
    <dbReference type="NCBI Taxonomy" id="2126983"/>
    <lineage>
        <taxon>Bacteria</taxon>
        <taxon>Pseudomonadati</taxon>
        <taxon>Pseudomonadota</taxon>
        <taxon>Gammaproteobacteria</taxon>
        <taxon>Moraxellales</taxon>
        <taxon>Moraxellaceae</taxon>
        <taxon>Acinetobacter</taxon>
    </lineage>
</organism>
<comment type="function">
    <text evidence="7">Required for disulfide bond formation in some periplasmic proteins. Acts by transferring its disulfide bond to other proteins and is reduced in the process.</text>
</comment>
<dbReference type="SUPFAM" id="SSF54423">
    <property type="entry name" value="DsbC/DsbG N-terminal domain-like"/>
    <property type="match status" value="1"/>
</dbReference>
<evidence type="ECO:0000256" key="3">
    <source>
        <dbReference type="ARBA" id="ARBA00022729"/>
    </source>
</evidence>
<dbReference type="OrthoDB" id="12976at2"/>
<proteinExistence type="inferred from homology"/>
<evidence type="ECO:0000256" key="4">
    <source>
        <dbReference type="ARBA" id="ARBA00022764"/>
    </source>
</evidence>
<dbReference type="EMBL" id="OOGT01000346">
    <property type="protein sequence ID" value="SPL72560.1"/>
    <property type="molecule type" value="Genomic_DNA"/>
</dbReference>
<dbReference type="AlphaFoldDB" id="A0A2U3N4E8"/>
<dbReference type="PANTHER" id="PTHR35272">
    <property type="entry name" value="THIOL:DISULFIDE INTERCHANGE PROTEIN DSBC-RELATED"/>
    <property type="match status" value="1"/>
</dbReference>
<evidence type="ECO:0000256" key="5">
    <source>
        <dbReference type="ARBA" id="ARBA00023157"/>
    </source>
</evidence>
<sequence length="235" mass="26640">MKTWLALLSLSLFTFSFAHADVKTVQNNLKKNFPDIPVNSVVASPVKDIYEVYMGGRVVYTNDDAQLFFVGNLIDLKNQKNLTEERIQVLNKIDISKLPLDKAIKHVKGNGSRVLYIFSDPDCPYCQRLEQELTKIDNVTIYLFLYPITSLHPNAAKISEQIWCSKDQYAAWENYVLNKKMPAKAVQCKTPIQEVQKLATTLEISGTPTFFLKDGSRVSGARSSEEIETLLKNTK</sequence>
<comment type="subcellular location">
    <subcellularLocation>
        <location evidence="1 7">Periplasm</location>
    </subcellularLocation>
</comment>
<dbReference type="Gene3D" id="3.40.30.10">
    <property type="entry name" value="Glutaredoxin"/>
    <property type="match status" value="1"/>
</dbReference>
<keyword evidence="11" id="KW-1185">Reference proteome</keyword>
<dbReference type="Gene3D" id="3.10.450.70">
    <property type="entry name" value="Disulphide bond isomerase, DsbC/G, N-terminal"/>
    <property type="match status" value="1"/>
</dbReference>
<feature type="domain" description="Disulphide bond isomerase DsbC/G N-terminal" evidence="8">
    <location>
        <begin position="17"/>
        <end position="84"/>
    </location>
</feature>
<keyword evidence="4 7" id="KW-0574">Periplasm</keyword>
<evidence type="ECO:0000259" key="9">
    <source>
        <dbReference type="Pfam" id="PF13098"/>
    </source>
</evidence>
<feature type="domain" description="Thioredoxin-like fold" evidence="9">
    <location>
        <begin position="107"/>
        <end position="231"/>
    </location>
</feature>
<evidence type="ECO:0000256" key="6">
    <source>
        <dbReference type="ARBA" id="ARBA00023284"/>
    </source>
</evidence>